<comment type="caution">
    <text evidence="3">The sequence shown here is derived from an EMBL/GenBank/DDBJ whole genome shotgun (WGS) entry which is preliminary data.</text>
</comment>
<dbReference type="InterPro" id="IPR009057">
    <property type="entry name" value="Homeodomain-like_sf"/>
</dbReference>
<evidence type="ECO:0000313" key="4">
    <source>
        <dbReference type="Proteomes" id="UP000027238"/>
    </source>
</evidence>
<dbReference type="GO" id="GO:0003677">
    <property type="term" value="F:DNA binding"/>
    <property type="evidence" value="ECO:0007669"/>
    <property type="project" value="InterPro"/>
</dbReference>
<sequence>MVEYTENEVDQALADINNGVSTRVASRRWGVPRSTLRHRMAGVQQRSAAFEDFQRLSATQEAHLATWVTAQAALGLPPTHQQRLWPSHPPSYGGYQTSRKERSRSIDSRRVNGASTEIIRDWFKYLAIPRIQAIKPANRYNMDETGILEGKGDNGLVLGSAATRSVRKKQPGSRA</sequence>
<feature type="region of interest" description="Disordered" evidence="1">
    <location>
        <begin position="79"/>
        <end position="109"/>
    </location>
</feature>
<dbReference type="EMBL" id="JMSE01000508">
    <property type="protein sequence ID" value="KDN69482.1"/>
    <property type="molecule type" value="Genomic_DNA"/>
</dbReference>
<dbReference type="OrthoDB" id="5396311at2759"/>
<organism evidence="3 4">
    <name type="scientific">Colletotrichum sublineola</name>
    <name type="common">Sorghum anthracnose fungus</name>
    <dbReference type="NCBI Taxonomy" id="1173701"/>
    <lineage>
        <taxon>Eukaryota</taxon>
        <taxon>Fungi</taxon>
        <taxon>Dikarya</taxon>
        <taxon>Ascomycota</taxon>
        <taxon>Pezizomycotina</taxon>
        <taxon>Sordariomycetes</taxon>
        <taxon>Hypocreomycetidae</taxon>
        <taxon>Glomerellales</taxon>
        <taxon>Glomerellaceae</taxon>
        <taxon>Colletotrichum</taxon>
        <taxon>Colletotrichum graminicola species complex</taxon>
    </lineage>
</organism>
<dbReference type="Proteomes" id="UP000027238">
    <property type="component" value="Unassembled WGS sequence"/>
</dbReference>
<dbReference type="Gene3D" id="1.10.10.60">
    <property type="entry name" value="Homeodomain-like"/>
    <property type="match status" value="1"/>
</dbReference>
<keyword evidence="4" id="KW-1185">Reference proteome</keyword>
<dbReference type="OMA" id="YNRINGH"/>
<evidence type="ECO:0000259" key="2">
    <source>
        <dbReference type="Pfam" id="PF05225"/>
    </source>
</evidence>
<dbReference type="HOGENOM" id="CLU_013929_8_2_1"/>
<proteinExistence type="predicted"/>
<name>A0A066XKL8_COLSU</name>
<gene>
    <name evidence="3" type="ORF">CSUB01_11852</name>
</gene>
<dbReference type="InterPro" id="IPR007889">
    <property type="entry name" value="HTH_Psq"/>
</dbReference>
<reference evidence="4" key="1">
    <citation type="journal article" date="2014" name="Genome Announc.">
        <title>Draft genome sequence of Colletotrichum sublineola, a destructive pathogen of cultivated sorghum.</title>
        <authorList>
            <person name="Baroncelli R."/>
            <person name="Sanz-Martin J.M."/>
            <person name="Rech G.E."/>
            <person name="Sukno S.A."/>
            <person name="Thon M.R."/>
        </authorList>
    </citation>
    <scope>NUCLEOTIDE SEQUENCE [LARGE SCALE GENOMIC DNA]</scope>
    <source>
        <strain evidence="4">TX430BB</strain>
    </source>
</reference>
<accession>A0A066XKL8</accession>
<dbReference type="AlphaFoldDB" id="A0A066XKL8"/>
<protein>
    <submittedName>
        <fullName evidence="3">Putative transposase</fullName>
    </submittedName>
</protein>
<evidence type="ECO:0000256" key="1">
    <source>
        <dbReference type="SAM" id="MobiDB-lite"/>
    </source>
</evidence>
<dbReference type="Pfam" id="PF05225">
    <property type="entry name" value="HTH_psq"/>
    <property type="match status" value="1"/>
</dbReference>
<dbReference type="STRING" id="1173701.A0A066XKL8"/>
<feature type="domain" description="HTH psq-type" evidence="2">
    <location>
        <begin position="6"/>
        <end position="39"/>
    </location>
</feature>
<evidence type="ECO:0000313" key="3">
    <source>
        <dbReference type="EMBL" id="KDN69482.1"/>
    </source>
</evidence>
<dbReference type="eggNOG" id="KOG3105">
    <property type="taxonomic scope" value="Eukaryota"/>
</dbReference>
<feature type="compositionally biased region" description="Basic and acidic residues" evidence="1">
    <location>
        <begin position="98"/>
        <end position="109"/>
    </location>
</feature>
<dbReference type="SUPFAM" id="SSF46689">
    <property type="entry name" value="Homeodomain-like"/>
    <property type="match status" value="1"/>
</dbReference>